<reference evidence="2 4" key="1">
    <citation type="submission" date="2019-05" db="EMBL/GenBank/DDBJ databases">
        <authorList>
            <consortium name="Pathogen Informatics"/>
        </authorList>
    </citation>
    <scope>NUCLEOTIDE SEQUENCE [LARGE SCALE GENOMIC DNA]</scope>
    <source>
        <strain evidence="2 4">NCTC7982</strain>
    </source>
</reference>
<dbReference type="Proteomes" id="UP001164948">
    <property type="component" value="Chromosome"/>
</dbReference>
<organism evidence="2 4">
    <name type="scientific">Streptococcus dysgalactiae</name>
    <dbReference type="NCBI Taxonomy" id="1334"/>
    <lineage>
        <taxon>Bacteria</taxon>
        <taxon>Bacillati</taxon>
        <taxon>Bacillota</taxon>
        <taxon>Bacilli</taxon>
        <taxon>Lactobacillales</taxon>
        <taxon>Streptococcaceae</taxon>
        <taxon>Streptococcus</taxon>
    </lineage>
</organism>
<protein>
    <submittedName>
        <fullName evidence="3">ECF transporter S component</fullName>
    </submittedName>
    <submittedName>
        <fullName evidence="2">Substrate-specific component STY3230 of queuosine-regulated ECF transporter</fullName>
    </submittedName>
</protein>
<feature type="transmembrane region" description="Helical" evidence="1">
    <location>
        <begin position="102"/>
        <end position="125"/>
    </location>
</feature>
<feature type="transmembrane region" description="Helical" evidence="1">
    <location>
        <begin position="69"/>
        <end position="90"/>
    </location>
</feature>
<keyword evidence="1" id="KW-0812">Transmembrane</keyword>
<evidence type="ECO:0000313" key="3">
    <source>
        <dbReference type="EMBL" id="WAI93368.1"/>
    </source>
</evidence>
<dbReference type="RefSeq" id="WP_129555242.1">
    <property type="nucleotide sequence ID" value="NZ_AP018726.1"/>
</dbReference>
<reference evidence="3" key="2">
    <citation type="submission" date="2022-03" db="EMBL/GenBank/DDBJ databases">
        <title>Characterization and genomic analysis of a Streptococcus dysgalactiae associated with cultured channel catfish mortalities in China.</title>
        <authorList>
            <person name="Wang J."/>
            <person name="Geng Y."/>
        </authorList>
    </citation>
    <scope>NUCLEOTIDE SEQUENCE</scope>
    <source>
        <strain evidence="3">WJ001</strain>
    </source>
</reference>
<evidence type="ECO:0000256" key="1">
    <source>
        <dbReference type="SAM" id="Phobius"/>
    </source>
</evidence>
<dbReference type="InterPro" id="IPR024529">
    <property type="entry name" value="ECF_trnsprt_substrate-spec"/>
</dbReference>
<feature type="transmembrane region" description="Helical" evidence="1">
    <location>
        <begin position="157"/>
        <end position="174"/>
    </location>
</feature>
<feature type="transmembrane region" description="Helical" evidence="1">
    <location>
        <begin position="6"/>
        <end position="29"/>
    </location>
</feature>
<name>A0A9X9QNJ0_STRDY</name>
<proteinExistence type="predicted"/>
<dbReference type="EMBL" id="CP095081">
    <property type="protein sequence ID" value="WAI93368.1"/>
    <property type="molecule type" value="Genomic_DNA"/>
</dbReference>
<dbReference type="Proteomes" id="UP000373301">
    <property type="component" value="Unassembled WGS sequence"/>
</dbReference>
<feature type="transmembrane region" description="Helical" evidence="1">
    <location>
        <begin position="41"/>
        <end position="63"/>
    </location>
</feature>
<keyword evidence="1" id="KW-1133">Transmembrane helix</keyword>
<sequence length="184" mass="19838">MLKGKTQVLSFMAVAIALNVIGANLALFLRLPIYMDMLGTLTISMLFGPWLGALTALLSALISWTSTDIFALFYAPVAILTSLICGFLAPKTRLSKNLFWQSLILSLPGTLVASLITVLLFKGITSSGSSLLVQALHGLGFNMPLSVILVQSGTDYLDRLISLFFVVLLVKSLIPRSFPSSLRS</sequence>
<dbReference type="Pfam" id="PF12822">
    <property type="entry name" value="ECF_trnsprt"/>
    <property type="match status" value="1"/>
</dbReference>
<evidence type="ECO:0000313" key="4">
    <source>
        <dbReference type="Proteomes" id="UP000373301"/>
    </source>
</evidence>
<gene>
    <name evidence="3" type="ORF">MP619_01800</name>
    <name evidence="2" type="ORF">NCTC7982_00242</name>
</gene>
<evidence type="ECO:0000313" key="2">
    <source>
        <dbReference type="EMBL" id="VTS76990.1"/>
    </source>
</evidence>
<dbReference type="AlphaFoldDB" id="A0A9X9QNJ0"/>
<keyword evidence="1" id="KW-0472">Membrane</keyword>
<dbReference type="EMBL" id="CABEIM010000003">
    <property type="protein sequence ID" value="VTS76990.1"/>
    <property type="molecule type" value="Genomic_DNA"/>
</dbReference>
<accession>A0A9X9QNJ0</accession>
<feature type="transmembrane region" description="Helical" evidence="1">
    <location>
        <begin position="131"/>
        <end position="150"/>
    </location>
</feature>
<dbReference type="Gene3D" id="1.10.1760.20">
    <property type="match status" value="1"/>
</dbReference>